<dbReference type="Gene3D" id="4.10.640.10">
    <property type="entry name" value="Ribosomal protein S18"/>
    <property type="match status" value="1"/>
</dbReference>
<dbReference type="InterPro" id="IPR036870">
    <property type="entry name" value="Ribosomal_bS18_sf"/>
</dbReference>
<evidence type="ECO:0000256" key="3">
    <source>
        <dbReference type="ARBA" id="ARBA00023274"/>
    </source>
</evidence>
<dbReference type="AlphaFoldDB" id="A0A167NQW0"/>
<dbReference type="GO" id="GO:0070181">
    <property type="term" value="F:small ribosomal subunit rRNA binding"/>
    <property type="evidence" value="ECO:0007669"/>
    <property type="project" value="TreeGrafter"/>
</dbReference>
<evidence type="ECO:0000256" key="2">
    <source>
        <dbReference type="ARBA" id="ARBA00022980"/>
    </source>
</evidence>
<dbReference type="PANTHER" id="PTHR13479">
    <property type="entry name" value="30S RIBOSOMAL PROTEIN S18"/>
    <property type="match status" value="1"/>
</dbReference>
<dbReference type="EMBL" id="KV417277">
    <property type="protein sequence ID" value="KZO97966.1"/>
    <property type="molecule type" value="Genomic_DNA"/>
</dbReference>
<sequence length="193" mass="21573">MFRFAIPRLPSISRSALAGPSSAKHIGTSVAQRARGFEDDDSSEMGTLAAAIEQRAPIPGADGSDINPEKLRKFHADRPYMPSELGTGAREAQPRIKRAPPRLGPRKRIAMRTDPFYLNAIEPMNEWQNAELLSDFLLETGMIKKRAESRLTWRSQRMVAKAVRRAKALGYLPTWSRGSDLFKKTGPTLNQQQ</sequence>
<keyword evidence="3" id="KW-0687">Ribonucleoprotein</keyword>
<comment type="similarity">
    <text evidence="1">Belongs to the bacterial ribosomal protein bS18 family.</text>
</comment>
<dbReference type="OrthoDB" id="21463at2759"/>
<keyword evidence="7" id="KW-1185">Reference proteome</keyword>
<evidence type="ECO:0000256" key="1">
    <source>
        <dbReference type="ARBA" id="ARBA00005589"/>
    </source>
</evidence>
<feature type="region of interest" description="Disordered" evidence="5">
    <location>
        <begin position="14"/>
        <end position="44"/>
    </location>
</feature>
<dbReference type="SUPFAM" id="SSF46911">
    <property type="entry name" value="Ribosomal protein S18"/>
    <property type="match status" value="1"/>
</dbReference>
<reference evidence="6 7" key="1">
    <citation type="journal article" date="2016" name="Mol. Biol. Evol.">
        <title>Comparative Genomics of Early-Diverging Mushroom-Forming Fungi Provides Insights into the Origins of Lignocellulose Decay Capabilities.</title>
        <authorList>
            <person name="Nagy L.G."/>
            <person name="Riley R."/>
            <person name="Tritt A."/>
            <person name="Adam C."/>
            <person name="Daum C."/>
            <person name="Floudas D."/>
            <person name="Sun H."/>
            <person name="Yadav J.S."/>
            <person name="Pangilinan J."/>
            <person name="Larsson K.H."/>
            <person name="Matsuura K."/>
            <person name="Barry K."/>
            <person name="Labutti K."/>
            <person name="Kuo R."/>
            <person name="Ohm R.A."/>
            <person name="Bhattacharya S.S."/>
            <person name="Shirouzu T."/>
            <person name="Yoshinaga Y."/>
            <person name="Martin F.M."/>
            <person name="Grigoriev I.V."/>
            <person name="Hibbett D.S."/>
        </authorList>
    </citation>
    <scope>NUCLEOTIDE SEQUENCE [LARGE SCALE GENOMIC DNA]</scope>
    <source>
        <strain evidence="6 7">TUFC12733</strain>
    </source>
</reference>
<dbReference type="GO" id="GO:0032543">
    <property type="term" value="P:mitochondrial translation"/>
    <property type="evidence" value="ECO:0007669"/>
    <property type="project" value="TreeGrafter"/>
</dbReference>
<dbReference type="Proteomes" id="UP000076738">
    <property type="component" value="Unassembled WGS sequence"/>
</dbReference>
<name>A0A167NQW0_CALVF</name>
<evidence type="ECO:0000313" key="7">
    <source>
        <dbReference type="Proteomes" id="UP000076738"/>
    </source>
</evidence>
<accession>A0A167NQW0</accession>
<evidence type="ECO:0000313" key="6">
    <source>
        <dbReference type="EMBL" id="KZO97966.1"/>
    </source>
</evidence>
<protein>
    <recommendedName>
        <fullName evidence="4">Small ribosomal subunit protein bS18m</fullName>
    </recommendedName>
</protein>
<dbReference type="STRING" id="1330018.A0A167NQW0"/>
<organism evidence="6 7">
    <name type="scientific">Calocera viscosa (strain TUFC12733)</name>
    <dbReference type="NCBI Taxonomy" id="1330018"/>
    <lineage>
        <taxon>Eukaryota</taxon>
        <taxon>Fungi</taxon>
        <taxon>Dikarya</taxon>
        <taxon>Basidiomycota</taxon>
        <taxon>Agaricomycotina</taxon>
        <taxon>Dacrymycetes</taxon>
        <taxon>Dacrymycetales</taxon>
        <taxon>Dacrymycetaceae</taxon>
        <taxon>Calocera</taxon>
    </lineage>
</organism>
<proteinExistence type="inferred from homology"/>
<gene>
    <name evidence="6" type="ORF">CALVIDRAFT_49259</name>
</gene>
<evidence type="ECO:0000256" key="4">
    <source>
        <dbReference type="ARBA" id="ARBA00035264"/>
    </source>
</evidence>
<dbReference type="Pfam" id="PF01084">
    <property type="entry name" value="Ribosomal_S18"/>
    <property type="match status" value="1"/>
</dbReference>
<keyword evidence="2" id="KW-0689">Ribosomal protein</keyword>
<dbReference type="GO" id="GO:0005763">
    <property type="term" value="C:mitochondrial small ribosomal subunit"/>
    <property type="evidence" value="ECO:0007669"/>
    <property type="project" value="TreeGrafter"/>
</dbReference>
<dbReference type="PANTHER" id="PTHR13479:SF40">
    <property type="entry name" value="SMALL RIBOSOMAL SUBUNIT PROTEIN BS18M"/>
    <property type="match status" value="1"/>
</dbReference>
<evidence type="ECO:0000256" key="5">
    <source>
        <dbReference type="SAM" id="MobiDB-lite"/>
    </source>
</evidence>
<dbReference type="InterPro" id="IPR001648">
    <property type="entry name" value="Ribosomal_bS18"/>
</dbReference>
<dbReference type="GO" id="GO:0003735">
    <property type="term" value="F:structural constituent of ribosome"/>
    <property type="evidence" value="ECO:0007669"/>
    <property type="project" value="InterPro"/>
</dbReference>